<keyword evidence="5" id="KW-0736">Signalosome</keyword>
<accession>A0A1X2H6R7</accession>
<evidence type="ECO:0000313" key="8">
    <source>
        <dbReference type="EMBL" id="ORY94140.1"/>
    </source>
</evidence>
<dbReference type="GO" id="GO:0000502">
    <property type="term" value="C:proteasome complex"/>
    <property type="evidence" value="ECO:0007669"/>
    <property type="project" value="UniProtKB-KW"/>
</dbReference>
<evidence type="ECO:0000313" key="9">
    <source>
        <dbReference type="Proteomes" id="UP000242180"/>
    </source>
</evidence>
<dbReference type="AlphaFoldDB" id="A0A1X2H6R7"/>
<evidence type="ECO:0000256" key="3">
    <source>
        <dbReference type="ARBA" id="ARBA00008793"/>
    </source>
</evidence>
<evidence type="ECO:0000259" key="7">
    <source>
        <dbReference type="PROSITE" id="PS50250"/>
    </source>
</evidence>
<dbReference type="PANTHER" id="PTHR14145">
    <property type="entry name" value="26S PROTESOME SUBUNIT 6"/>
    <property type="match status" value="1"/>
</dbReference>
<dbReference type="Pfam" id="PF10602">
    <property type="entry name" value="RPN7"/>
    <property type="match status" value="1"/>
</dbReference>
<dbReference type="FunCoup" id="A0A1X2H6R7">
    <property type="interactions" value="598"/>
</dbReference>
<evidence type="ECO:0000256" key="4">
    <source>
        <dbReference type="ARBA" id="ARBA00022490"/>
    </source>
</evidence>
<dbReference type="InterPro" id="IPR019585">
    <property type="entry name" value="Rpn7/CSN1"/>
</dbReference>
<proteinExistence type="inferred from homology"/>
<evidence type="ECO:0000256" key="1">
    <source>
        <dbReference type="ARBA" id="ARBA00004123"/>
    </source>
</evidence>
<keyword evidence="8" id="KW-0647">Proteasome</keyword>
<dbReference type="InterPro" id="IPR045135">
    <property type="entry name" value="Rpn7_N"/>
</dbReference>
<dbReference type="Proteomes" id="UP000242180">
    <property type="component" value="Unassembled WGS sequence"/>
</dbReference>
<dbReference type="PANTHER" id="PTHR14145:SF2">
    <property type="entry name" value="COP9 SIGNALOSOME COMPLEX SUBUNIT 1"/>
    <property type="match status" value="1"/>
</dbReference>
<keyword evidence="9" id="KW-1185">Reference proteome</keyword>
<name>A0A1X2H6R7_SYNRA</name>
<keyword evidence="4" id="KW-0963">Cytoplasm</keyword>
<dbReference type="InterPro" id="IPR036390">
    <property type="entry name" value="WH_DNA-bd_sf"/>
</dbReference>
<comment type="subcellular location">
    <subcellularLocation>
        <location evidence="2">Cytoplasm</location>
    </subcellularLocation>
    <subcellularLocation>
        <location evidence="1">Nucleus</location>
    </subcellularLocation>
</comment>
<reference evidence="8 9" key="1">
    <citation type="submission" date="2016-07" db="EMBL/GenBank/DDBJ databases">
        <title>Pervasive Adenine N6-methylation of Active Genes in Fungi.</title>
        <authorList>
            <consortium name="DOE Joint Genome Institute"/>
            <person name="Mondo S.J."/>
            <person name="Dannebaum R.O."/>
            <person name="Kuo R.C."/>
            <person name="Labutti K."/>
            <person name="Haridas S."/>
            <person name="Kuo A."/>
            <person name="Salamov A."/>
            <person name="Ahrendt S.R."/>
            <person name="Lipzen A."/>
            <person name="Sullivan W."/>
            <person name="Andreopoulos W.B."/>
            <person name="Clum A."/>
            <person name="Lindquist E."/>
            <person name="Daum C."/>
            <person name="Ramamoorthy G.K."/>
            <person name="Gryganskyi A."/>
            <person name="Culley D."/>
            <person name="Magnuson J.K."/>
            <person name="James T.Y."/>
            <person name="O'Malley M.A."/>
            <person name="Stajich J.E."/>
            <person name="Spatafora J.W."/>
            <person name="Visel A."/>
            <person name="Grigoriev I.V."/>
        </authorList>
    </citation>
    <scope>NUCLEOTIDE SEQUENCE [LARGE SCALE GENOMIC DNA]</scope>
    <source>
        <strain evidence="8 9">NRRL 2496</strain>
    </source>
</reference>
<keyword evidence="6" id="KW-0539">Nucleus</keyword>
<evidence type="ECO:0000256" key="6">
    <source>
        <dbReference type="ARBA" id="ARBA00023242"/>
    </source>
</evidence>
<evidence type="ECO:0000256" key="2">
    <source>
        <dbReference type="ARBA" id="ARBA00004496"/>
    </source>
</evidence>
<dbReference type="EMBL" id="MCGN01000008">
    <property type="protein sequence ID" value="ORY94140.1"/>
    <property type="molecule type" value="Genomic_DNA"/>
</dbReference>
<dbReference type="GO" id="GO:0005737">
    <property type="term" value="C:cytoplasm"/>
    <property type="evidence" value="ECO:0007669"/>
    <property type="project" value="UniProtKB-SubCell"/>
</dbReference>
<comment type="similarity">
    <text evidence="3">Belongs to the CSN1 family.</text>
</comment>
<dbReference type="STRING" id="13706.A0A1X2H6R7"/>
<dbReference type="PROSITE" id="PS50250">
    <property type="entry name" value="PCI"/>
    <property type="match status" value="1"/>
</dbReference>
<dbReference type="Pfam" id="PF01399">
    <property type="entry name" value="PCI"/>
    <property type="match status" value="1"/>
</dbReference>
<dbReference type="OrthoDB" id="422427at2759"/>
<comment type="caution">
    <text evidence="8">The sequence shown here is derived from an EMBL/GenBank/DDBJ whole genome shotgun (WGS) entry which is preliminary data.</text>
</comment>
<feature type="domain" description="PCI" evidence="7">
    <location>
        <begin position="212"/>
        <end position="382"/>
    </location>
</feature>
<dbReference type="GO" id="GO:0008180">
    <property type="term" value="C:COP9 signalosome"/>
    <property type="evidence" value="ECO:0007669"/>
    <property type="project" value="UniProtKB-KW"/>
</dbReference>
<protein>
    <submittedName>
        <fullName evidence="8">26S proteasome subunit RPN7-domain-containing protein</fullName>
    </submittedName>
</protein>
<evidence type="ECO:0000256" key="5">
    <source>
        <dbReference type="ARBA" id="ARBA00022790"/>
    </source>
</evidence>
<sequence>MKTPSIEAPTHLDFETYLSSYTGYTRIDRALYLAEHCRQFQIRARQWALQEIKTTTTNIKLYESTLNDLNKLLLNQGQQPLDPDQAWISQAQLENKATEDKLEADIKTFKNNLSKDNIRLTYFRMGDQSCKAGEFSNALKHYMRARDYCTDPANVLDMCFKVIKANIFQHNFSHVTTHIARIESTPNIQLSDLVRSKVECCRALVALAMREQYHAAATALLNVSFELNHQFSDVLSANDIAIYGGLCALASFDRHELRTKLMTNSAFKSYLELEPQIRDMIEAFYTSKYAQCLSLLKNYRDDLCLDLYLGSHADRLIELIEEKAMIQYCRPYATVDMHRMASAFQLDVDKLQKDVIALIRKNKIGVRIDSHQKILLAKQTDQRRQALDRSLATGAEFEKSTKALMLRYQILKNRIALNDK</sequence>
<dbReference type="InterPro" id="IPR000717">
    <property type="entry name" value="PCI_dom"/>
</dbReference>
<dbReference type="Gene3D" id="1.25.40.570">
    <property type="match status" value="1"/>
</dbReference>
<dbReference type="SMART" id="SM00088">
    <property type="entry name" value="PINT"/>
    <property type="match status" value="1"/>
</dbReference>
<dbReference type="SUPFAM" id="SSF46785">
    <property type="entry name" value="Winged helix' DNA-binding domain"/>
    <property type="match status" value="1"/>
</dbReference>
<dbReference type="OMA" id="RGIDEQW"/>
<dbReference type="InParanoid" id="A0A1X2H6R7"/>
<gene>
    <name evidence="8" type="ORF">BCR43DRAFT_461600</name>
</gene>
<organism evidence="8 9">
    <name type="scientific">Syncephalastrum racemosum</name>
    <name type="common">Filamentous fungus</name>
    <dbReference type="NCBI Taxonomy" id="13706"/>
    <lineage>
        <taxon>Eukaryota</taxon>
        <taxon>Fungi</taxon>
        <taxon>Fungi incertae sedis</taxon>
        <taxon>Mucoromycota</taxon>
        <taxon>Mucoromycotina</taxon>
        <taxon>Mucoromycetes</taxon>
        <taxon>Mucorales</taxon>
        <taxon>Syncephalastraceae</taxon>
        <taxon>Syncephalastrum</taxon>
    </lineage>
</organism>